<evidence type="ECO:0000313" key="2">
    <source>
        <dbReference type="EMBL" id="WRL63577.1"/>
    </source>
</evidence>
<name>A0ABZ1AYD2_9ACTN</name>
<keyword evidence="3" id="KW-1185">Reference proteome</keyword>
<dbReference type="RefSeq" id="WP_324274912.1">
    <property type="nucleotide sequence ID" value="NZ_CP141261.1"/>
</dbReference>
<dbReference type="SUPFAM" id="SSF52499">
    <property type="entry name" value="Isochorismatase-like hydrolases"/>
    <property type="match status" value="1"/>
</dbReference>
<proteinExistence type="predicted"/>
<evidence type="ECO:0000256" key="1">
    <source>
        <dbReference type="SAM" id="MobiDB-lite"/>
    </source>
</evidence>
<dbReference type="InterPro" id="IPR036380">
    <property type="entry name" value="Isochorismatase-like_sf"/>
</dbReference>
<protein>
    <recommendedName>
        <fullName evidence="4">Isochorismatase family protein</fullName>
    </recommendedName>
</protein>
<reference evidence="2 3" key="1">
    <citation type="submission" date="2023-12" db="EMBL/GenBank/DDBJ databases">
        <title>Blastococcus brunescens sp. nov., an actonobacterium isolated from sandstone collected in sahara desert.</title>
        <authorList>
            <person name="Gtari M."/>
            <person name="Ghodhbane F."/>
        </authorList>
    </citation>
    <scope>NUCLEOTIDE SEQUENCE [LARGE SCALE GENOMIC DNA]</scope>
    <source>
        <strain evidence="2 3">BMG 8361</strain>
    </source>
</reference>
<gene>
    <name evidence="2" type="ORF">U6N30_28500</name>
</gene>
<dbReference type="Gene3D" id="3.40.50.850">
    <property type="entry name" value="Isochorismatase-like"/>
    <property type="match status" value="1"/>
</dbReference>
<feature type="compositionally biased region" description="Low complexity" evidence="1">
    <location>
        <begin position="98"/>
        <end position="110"/>
    </location>
</feature>
<feature type="region of interest" description="Disordered" evidence="1">
    <location>
        <begin position="95"/>
        <end position="116"/>
    </location>
</feature>
<evidence type="ECO:0008006" key="4">
    <source>
        <dbReference type="Google" id="ProtNLM"/>
    </source>
</evidence>
<sequence>MLVIDVTYGFTGQRGMSPEESRAVYPNSCGDTAWAAVDAIAELTGAARASGRPVIYSRDESGDLVGGGVWQHKHGRLDARPADDAQIVDDIFPWQGTRSSSNQLRASSSRETWPND</sequence>
<evidence type="ECO:0000313" key="3">
    <source>
        <dbReference type="Proteomes" id="UP001324287"/>
    </source>
</evidence>
<organism evidence="2 3">
    <name type="scientific">Blastococcus brunescens</name>
    <dbReference type="NCBI Taxonomy" id="1564165"/>
    <lineage>
        <taxon>Bacteria</taxon>
        <taxon>Bacillati</taxon>
        <taxon>Actinomycetota</taxon>
        <taxon>Actinomycetes</taxon>
        <taxon>Geodermatophilales</taxon>
        <taxon>Geodermatophilaceae</taxon>
        <taxon>Blastococcus</taxon>
    </lineage>
</organism>
<dbReference type="EMBL" id="CP141261">
    <property type="protein sequence ID" value="WRL63577.1"/>
    <property type="molecule type" value="Genomic_DNA"/>
</dbReference>
<dbReference type="Proteomes" id="UP001324287">
    <property type="component" value="Chromosome"/>
</dbReference>
<accession>A0ABZ1AYD2</accession>